<keyword evidence="5 9" id="KW-0812">Transmembrane</keyword>
<dbReference type="InterPro" id="IPR011701">
    <property type="entry name" value="MFS"/>
</dbReference>
<organism evidence="11 12">
    <name type="scientific">Nocardioides abyssi</name>
    <dbReference type="NCBI Taxonomy" id="3058370"/>
    <lineage>
        <taxon>Bacteria</taxon>
        <taxon>Bacillati</taxon>
        <taxon>Actinomycetota</taxon>
        <taxon>Actinomycetes</taxon>
        <taxon>Propionibacteriales</taxon>
        <taxon>Nocardioidaceae</taxon>
        <taxon>Nocardioides</taxon>
    </lineage>
</organism>
<gene>
    <name evidence="11" type="ORF">QWY29_10405</name>
</gene>
<proteinExistence type="inferred from homology"/>
<evidence type="ECO:0000256" key="1">
    <source>
        <dbReference type="ARBA" id="ARBA00004651"/>
    </source>
</evidence>
<dbReference type="Gene3D" id="1.20.1720.10">
    <property type="entry name" value="Multidrug resistance protein D"/>
    <property type="match status" value="1"/>
</dbReference>
<dbReference type="Proteomes" id="UP001168537">
    <property type="component" value="Unassembled WGS sequence"/>
</dbReference>
<evidence type="ECO:0000313" key="11">
    <source>
        <dbReference type="EMBL" id="MDN4161762.1"/>
    </source>
</evidence>
<feature type="transmembrane region" description="Helical" evidence="9">
    <location>
        <begin position="30"/>
        <end position="48"/>
    </location>
</feature>
<feature type="transmembrane region" description="Helical" evidence="9">
    <location>
        <begin position="189"/>
        <end position="208"/>
    </location>
</feature>
<comment type="caution">
    <text evidence="11">The sequence shown here is derived from an EMBL/GenBank/DDBJ whole genome shotgun (WGS) entry which is preliminary data.</text>
</comment>
<dbReference type="NCBIfam" id="TIGR00710">
    <property type="entry name" value="efflux_Bcr_CflA"/>
    <property type="match status" value="1"/>
</dbReference>
<feature type="transmembrane region" description="Helical" evidence="9">
    <location>
        <begin position="125"/>
        <end position="146"/>
    </location>
</feature>
<dbReference type="PANTHER" id="PTHR23502:SF132">
    <property type="entry name" value="POLYAMINE TRANSPORTER 2-RELATED"/>
    <property type="match status" value="1"/>
</dbReference>
<dbReference type="EMBL" id="JAUHJR010000003">
    <property type="protein sequence ID" value="MDN4161762.1"/>
    <property type="molecule type" value="Genomic_DNA"/>
</dbReference>
<evidence type="ECO:0000256" key="6">
    <source>
        <dbReference type="ARBA" id="ARBA00022989"/>
    </source>
</evidence>
<keyword evidence="12" id="KW-1185">Reference proteome</keyword>
<feature type="transmembrane region" description="Helical" evidence="9">
    <location>
        <begin position="327"/>
        <end position="345"/>
    </location>
</feature>
<dbReference type="PROSITE" id="PS50850">
    <property type="entry name" value="MFS"/>
    <property type="match status" value="1"/>
</dbReference>
<comment type="subcellular location">
    <subcellularLocation>
        <location evidence="1">Cell membrane</location>
        <topology evidence="1">Multi-pass membrane protein</topology>
    </subcellularLocation>
</comment>
<accession>A0ABT8EUH8</accession>
<evidence type="ECO:0000313" key="12">
    <source>
        <dbReference type="Proteomes" id="UP001168537"/>
    </source>
</evidence>
<evidence type="ECO:0000259" key="10">
    <source>
        <dbReference type="PROSITE" id="PS50850"/>
    </source>
</evidence>
<reference evidence="11" key="1">
    <citation type="submission" date="2023-06" db="EMBL/GenBank/DDBJ databases">
        <title>Draft genome sequence of Nocardioides sp. SOB72.</title>
        <authorList>
            <person name="Zhang G."/>
        </authorList>
    </citation>
    <scope>NUCLEOTIDE SEQUENCE</scope>
    <source>
        <strain evidence="11">SOB72</strain>
    </source>
</reference>
<dbReference type="RefSeq" id="WP_300960670.1">
    <property type="nucleotide sequence ID" value="NZ_JAUHJR010000003.1"/>
</dbReference>
<evidence type="ECO:0000256" key="2">
    <source>
        <dbReference type="ARBA" id="ARBA00006236"/>
    </source>
</evidence>
<evidence type="ECO:0000256" key="7">
    <source>
        <dbReference type="ARBA" id="ARBA00023136"/>
    </source>
</evidence>
<feature type="transmembrane region" description="Helical" evidence="9">
    <location>
        <begin position="100"/>
        <end position="119"/>
    </location>
</feature>
<feature type="domain" description="Major facilitator superfamily (MFS) profile" evidence="10">
    <location>
        <begin position="34"/>
        <end position="417"/>
    </location>
</feature>
<dbReference type="Pfam" id="PF07690">
    <property type="entry name" value="MFS_1"/>
    <property type="match status" value="1"/>
</dbReference>
<feature type="transmembrane region" description="Helical" evidence="9">
    <location>
        <begin position="68"/>
        <end position="88"/>
    </location>
</feature>
<dbReference type="InterPro" id="IPR036259">
    <property type="entry name" value="MFS_trans_sf"/>
</dbReference>
<evidence type="ECO:0000256" key="4">
    <source>
        <dbReference type="ARBA" id="ARBA00022475"/>
    </source>
</evidence>
<sequence>MTATSRDDRAGAVEAAGSSPGSSPETAPELSRGVLVTLGALTAVAPLVTDLYLPGLPDLASSLGTSDAMAQLTMSVCLVGLALGQLVAGPLSDRVGRMRPLRWGVLVLAVTSFLCAVAGDVGVLLVLRLVQGLAGAAAMVVARAIVRDVYDGARAAKVFSELMLVMGLAPVLGPLLGGQLLALTDWRGIFVFLGLVGLLLLAACVMVLHETRPPVARTAAPVRRRALRRLLADARFRGFLVVSALLGVVLFGYISMSSFVLRGDYGLGPVAYAWVFGANAAGMVVGSQVSARLVGRLGPAYLLRCGLTLVAGASTAAFVLLTVHAPLGLVVVPLWLVLAGLGMSLGNSTALALVPHAADAGSASALLGASQFLLGAAVPPLVSAGGVSGGLMGATMAVAGLCALLALVVVVTPRLTVDARPPGAH</sequence>
<feature type="transmembrane region" description="Helical" evidence="9">
    <location>
        <begin position="390"/>
        <end position="411"/>
    </location>
</feature>
<protein>
    <submittedName>
        <fullName evidence="11">Multidrug effflux MFS transporter</fullName>
    </submittedName>
</protein>
<dbReference type="InterPro" id="IPR004812">
    <property type="entry name" value="Efflux_drug-R_Bcr/CmlA"/>
</dbReference>
<feature type="transmembrane region" description="Helical" evidence="9">
    <location>
        <begin position="238"/>
        <end position="259"/>
    </location>
</feature>
<evidence type="ECO:0000256" key="5">
    <source>
        <dbReference type="ARBA" id="ARBA00022692"/>
    </source>
</evidence>
<dbReference type="SUPFAM" id="SSF103473">
    <property type="entry name" value="MFS general substrate transporter"/>
    <property type="match status" value="1"/>
</dbReference>
<comment type="similarity">
    <text evidence="2">Belongs to the major facilitator superfamily. Bcr/CmlA family.</text>
</comment>
<feature type="compositionally biased region" description="Basic and acidic residues" evidence="8">
    <location>
        <begin position="1"/>
        <end position="11"/>
    </location>
</feature>
<dbReference type="PANTHER" id="PTHR23502">
    <property type="entry name" value="MAJOR FACILITATOR SUPERFAMILY"/>
    <property type="match status" value="1"/>
</dbReference>
<keyword evidence="6 9" id="KW-1133">Transmembrane helix</keyword>
<evidence type="ECO:0000256" key="8">
    <source>
        <dbReference type="SAM" id="MobiDB-lite"/>
    </source>
</evidence>
<evidence type="ECO:0000256" key="9">
    <source>
        <dbReference type="SAM" id="Phobius"/>
    </source>
</evidence>
<feature type="transmembrane region" description="Helical" evidence="9">
    <location>
        <begin position="158"/>
        <end position="177"/>
    </location>
</feature>
<keyword evidence="4" id="KW-1003">Cell membrane</keyword>
<evidence type="ECO:0000256" key="3">
    <source>
        <dbReference type="ARBA" id="ARBA00022448"/>
    </source>
</evidence>
<feature type="transmembrane region" description="Helical" evidence="9">
    <location>
        <begin position="301"/>
        <end position="321"/>
    </location>
</feature>
<keyword evidence="3" id="KW-0813">Transport</keyword>
<keyword evidence="7 9" id="KW-0472">Membrane</keyword>
<dbReference type="InterPro" id="IPR020846">
    <property type="entry name" value="MFS_dom"/>
</dbReference>
<feature type="region of interest" description="Disordered" evidence="8">
    <location>
        <begin position="1"/>
        <end position="28"/>
    </location>
</feature>
<feature type="transmembrane region" description="Helical" evidence="9">
    <location>
        <begin position="271"/>
        <end position="289"/>
    </location>
</feature>
<name>A0ABT8EUH8_9ACTN</name>
<feature type="transmembrane region" description="Helical" evidence="9">
    <location>
        <begin position="357"/>
        <end position="378"/>
    </location>
</feature>
<dbReference type="CDD" id="cd17320">
    <property type="entry name" value="MFS_MdfA_MDR_like"/>
    <property type="match status" value="1"/>
</dbReference>